<dbReference type="EMBL" id="JARJCW010000060">
    <property type="protein sequence ID" value="KAJ7201063.1"/>
    <property type="molecule type" value="Genomic_DNA"/>
</dbReference>
<keyword evidence="3" id="KW-1185">Reference proteome</keyword>
<sequence>MYVIAAGRRPATPIQGPTTRQKRRVSTTLLAARGRTPSLPHSKACDWGKAPTNFLRIASAAQQAKEFSATGYVLDQPAAFLVIDLNASALPKCRGAYSAKSSGGRAASLRFSSASLITPAIDAAVTAAHAIRNAGSEARKHRRGLFAQSTSAPRVGAALSYRMDCGETAGQPRYWEIGRAAFSAHTHLDPDLRPRLRGPPPSTSDPSFHRTVLNLAFGWGAIQALARLNPKTGGHLVLWDFKLVVQFPVGPRPHSNVPVSFTLVFRSTASESWGRTARDMSGRHSKHCDGRKACKNRDSL</sequence>
<organism evidence="2 3">
    <name type="scientific">Mycena pura</name>
    <dbReference type="NCBI Taxonomy" id="153505"/>
    <lineage>
        <taxon>Eukaryota</taxon>
        <taxon>Fungi</taxon>
        <taxon>Dikarya</taxon>
        <taxon>Basidiomycota</taxon>
        <taxon>Agaricomycotina</taxon>
        <taxon>Agaricomycetes</taxon>
        <taxon>Agaricomycetidae</taxon>
        <taxon>Agaricales</taxon>
        <taxon>Marasmiineae</taxon>
        <taxon>Mycenaceae</taxon>
        <taxon>Mycena</taxon>
    </lineage>
</organism>
<proteinExistence type="predicted"/>
<name>A0AAD6Y9N6_9AGAR</name>
<protein>
    <submittedName>
        <fullName evidence="2">Uncharacterized protein</fullName>
    </submittedName>
</protein>
<evidence type="ECO:0000313" key="2">
    <source>
        <dbReference type="EMBL" id="KAJ7201063.1"/>
    </source>
</evidence>
<accession>A0AAD6Y9N6</accession>
<evidence type="ECO:0000256" key="1">
    <source>
        <dbReference type="SAM" id="MobiDB-lite"/>
    </source>
</evidence>
<dbReference type="Proteomes" id="UP001219525">
    <property type="component" value="Unassembled WGS sequence"/>
</dbReference>
<reference evidence="2" key="1">
    <citation type="submission" date="2023-03" db="EMBL/GenBank/DDBJ databases">
        <title>Massive genome expansion in bonnet fungi (Mycena s.s.) driven by repeated elements and novel gene families across ecological guilds.</title>
        <authorList>
            <consortium name="Lawrence Berkeley National Laboratory"/>
            <person name="Harder C.B."/>
            <person name="Miyauchi S."/>
            <person name="Viragh M."/>
            <person name="Kuo A."/>
            <person name="Thoen E."/>
            <person name="Andreopoulos B."/>
            <person name="Lu D."/>
            <person name="Skrede I."/>
            <person name="Drula E."/>
            <person name="Henrissat B."/>
            <person name="Morin E."/>
            <person name="Kohler A."/>
            <person name="Barry K."/>
            <person name="LaButti K."/>
            <person name="Morin E."/>
            <person name="Salamov A."/>
            <person name="Lipzen A."/>
            <person name="Mereny Z."/>
            <person name="Hegedus B."/>
            <person name="Baldrian P."/>
            <person name="Stursova M."/>
            <person name="Weitz H."/>
            <person name="Taylor A."/>
            <person name="Grigoriev I.V."/>
            <person name="Nagy L.G."/>
            <person name="Martin F."/>
            <person name="Kauserud H."/>
        </authorList>
    </citation>
    <scope>NUCLEOTIDE SEQUENCE</scope>
    <source>
        <strain evidence="2">9144</strain>
    </source>
</reference>
<comment type="caution">
    <text evidence="2">The sequence shown here is derived from an EMBL/GenBank/DDBJ whole genome shotgun (WGS) entry which is preliminary data.</text>
</comment>
<gene>
    <name evidence="2" type="ORF">GGX14DRAFT_400250</name>
</gene>
<feature type="region of interest" description="Disordered" evidence="1">
    <location>
        <begin position="276"/>
        <end position="300"/>
    </location>
</feature>
<dbReference type="AlphaFoldDB" id="A0AAD6Y9N6"/>
<evidence type="ECO:0000313" key="3">
    <source>
        <dbReference type="Proteomes" id="UP001219525"/>
    </source>
</evidence>